<organism evidence="2 3">
    <name type="scientific">Cytospora schulzeri</name>
    <dbReference type="NCBI Taxonomy" id="448051"/>
    <lineage>
        <taxon>Eukaryota</taxon>
        <taxon>Fungi</taxon>
        <taxon>Dikarya</taxon>
        <taxon>Ascomycota</taxon>
        <taxon>Pezizomycotina</taxon>
        <taxon>Sordariomycetes</taxon>
        <taxon>Sordariomycetidae</taxon>
        <taxon>Diaporthales</taxon>
        <taxon>Cytosporaceae</taxon>
        <taxon>Cytospora</taxon>
    </lineage>
</organism>
<comment type="caution">
    <text evidence="2">The sequence shown here is derived from an EMBL/GenBank/DDBJ whole genome shotgun (WGS) entry which is preliminary data.</text>
</comment>
<feature type="region of interest" description="Disordered" evidence="1">
    <location>
        <begin position="133"/>
        <end position="163"/>
    </location>
</feature>
<dbReference type="Pfam" id="PF13092">
    <property type="entry name" value="CENP-L"/>
    <property type="match status" value="1"/>
</dbReference>
<dbReference type="Proteomes" id="UP000283895">
    <property type="component" value="Unassembled WGS sequence"/>
</dbReference>
<feature type="compositionally biased region" description="Polar residues" evidence="1">
    <location>
        <begin position="357"/>
        <end position="374"/>
    </location>
</feature>
<evidence type="ECO:0000313" key="3">
    <source>
        <dbReference type="Proteomes" id="UP000283895"/>
    </source>
</evidence>
<feature type="region of interest" description="Disordered" evidence="1">
    <location>
        <begin position="295"/>
        <end position="326"/>
    </location>
</feature>
<evidence type="ECO:0000313" key="2">
    <source>
        <dbReference type="EMBL" id="ROV93209.1"/>
    </source>
</evidence>
<keyword evidence="3" id="KW-1185">Reference proteome</keyword>
<feature type="compositionally biased region" description="Low complexity" evidence="1">
    <location>
        <begin position="11"/>
        <end position="41"/>
    </location>
</feature>
<evidence type="ECO:0008006" key="4">
    <source>
        <dbReference type="Google" id="ProtNLM"/>
    </source>
</evidence>
<gene>
    <name evidence="2" type="ORF">VMCG_08698</name>
</gene>
<feature type="region of interest" description="Disordered" evidence="1">
    <location>
        <begin position="349"/>
        <end position="374"/>
    </location>
</feature>
<accession>A0A423VQB8</accession>
<reference evidence="2 3" key="1">
    <citation type="submission" date="2015-09" db="EMBL/GenBank/DDBJ databases">
        <title>Host preference determinants of Valsa canker pathogens revealed by comparative genomics.</title>
        <authorList>
            <person name="Yin Z."/>
            <person name="Huang L."/>
        </authorList>
    </citation>
    <scope>NUCLEOTIDE SEQUENCE [LARGE SCALE GENOMIC DNA]</scope>
    <source>
        <strain evidence="2 3">03-1</strain>
    </source>
</reference>
<sequence>MPPRKRPRPSEPQSAPSPASNANQSVATSSPSHPSTSFVSTDDSADLPPFLNTTFSTHRLSPLYIGAQPVTQDRLHTLSQRLRDVLVGDVVRGVEVGLDRGADDSAMRRAGVLETVAIGWVGLEGLLGRYVGRDNEEGGPVSGDLGRDEADMSGLSAGGSPGKRKGLQISLRYEKAECAALLLPSVNDQPSTFRARPEPASTSLFKFGGGQSEENDPEFLHLPLLLLRMPAPLKTVIIDFLSRTFDCRITSLSLGTRSMVRALERWIGESGTPTNGQFAKDVVLTLGFYGSTVTQHQRLRKEASEENQPDGHDEDPGRTQDTPVGIKTIDVIIPNADLRRFLRAGRAYEAEQHHASGPTQGKQEQRPNIKNQVDYSLSKRRRLAGDKDEEGWTWRQWSSISEQELETIRPQPFTEALAQYVWKHLALDIFHPAVRITKVACGGFALSEGRVKIFGAPPTSEADGGLSDTKQRAVWGVLEGLLERAQLRFADQTLGQTIA</sequence>
<name>A0A423VQB8_9PEZI</name>
<dbReference type="AlphaFoldDB" id="A0A423VQB8"/>
<protein>
    <recommendedName>
        <fullName evidence="4">Kinetochore complex Sim4 subunit Fta1-domain-containing protein</fullName>
    </recommendedName>
</protein>
<dbReference type="InterPro" id="IPR025204">
    <property type="entry name" value="CENP-L"/>
</dbReference>
<dbReference type="OrthoDB" id="8864979at2759"/>
<feature type="compositionally biased region" description="Basic and acidic residues" evidence="1">
    <location>
        <begin position="300"/>
        <end position="318"/>
    </location>
</feature>
<proteinExistence type="predicted"/>
<dbReference type="EMBL" id="LKEA01000046">
    <property type="protein sequence ID" value="ROV93209.1"/>
    <property type="molecule type" value="Genomic_DNA"/>
</dbReference>
<evidence type="ECO:0000256" key="1">
    <source>
        <dbReference type="SAM" id="MobiDB-lite"/>
    </source>
</evidence>
<feature type="region of interest" description="Disordered" evidence="1">
    <location>
        <begin position="1"/>
        <end position="46"/>
    </location>
</feature>